<evidence type="ECO:0000259" key="5">
    <source>
        <dbReference type="PROSITE" id="PS50865"/>
    </source>
</evidence>
<sequence length="497" mass="57158">MVPKQKDHQKKGPAQQPADEISSIHARIKLFEHPFAHQVINTKIEMFCSYCMRAAPGDGKLLKCSACNHTRYCNKECQRLAWKLHRIGHFQVFPNLPLTEILFQSKVIDRVQFIRENGDKYGWERERPFSSLCDHKDEIRKDEAKMEYFEKLLNKMTTFRGDEMPEREVFFDIFCKIQINSHSIHTNAGNEVGMAIDLGVSLYNHSCRPTCSMVFDGFRVVIRPLVPDIDANDTSKSFISYIDVGRSKHIRRRELKTRWFFDCECSRCMDPADDVLTAIRCSNPCCDEPQVITETSEPCYIACAKCGSMTDDDTVKQAQQLMLSLPAQFDPECPAEKLRELLASAESVLHPVNVYITRLRTALLHITGSLEENITSIHKQVYENYKLCFPKADRHVGYQLLHIVKALIEKDDREEAITYAYDAMNIFEVCFGLDHPYYLQTLALWTYLDQRTPKSKAELIALTNFNDNRRVDIETLLEKAAAISPGTLAINLPKSKH</sequence>
<name>A0AA36G0U9_9BILA</name>
<dbReference type="EMBL" id="CATQJA010002629">
    <property type="protein sequence ID" value="CAJ0574394.1"/>
    <property type="molecule type" value="Genomic_DNA"/>
</dbReference>
<evidence type="ECO:0000256" key="1">
    <source>
        <dbReference type="ARBA" id="ARBA00022723"/>
    </source>
</evidence>
<dbReference type="SUPFAM" id="SSF144232">
    <property type="entry name" value="HIT/MYND zinc finger-like"/>
    <property type="match status" value="1"/>
</dbReference>
<dbReference type="PANTHER" id="PTHR12197:SF300">
    <property type="entry name" value="HISTONE-LYSINE N-METHYLTRANSFERASE SET-18"/>
    <property type="match status" value="1"/>
</dbReference>
<dbReference type="Gene3D" id="2.170.270.10">
    <property type="entry name" value="SET domain"/>
    <property type="match status" value="1"/>
</dbReference>
<dbReference type="InterPro" id="IPR050869">
    <property type="entry name" value="H3K4_H4K5_MeTrfase"/>
</dbReference>
<feature type="domain" description="MYND-type" evidence="5">
    <location>
        <begin position="48"/>
        <end position="86"/>
    </location>
</feature>
<proteinExistence type="predicted"/>
<dbReference type="PANTHER" id="PTHR12197">
    <property type="entry name" value="HISTONE-LYSINE N-METHYLTRANSFERASE SMYD"/>
    <property type="match status" value="1"/>
</dbReference>
<dbReference type="InterPro" id="IPR002893">
    <property type="entry name" value="Znf_MYND"/>
</dbReference>
<keyword evidence="7" id="KW-1185">Reference proteome</keyword>
<dbReference type="SUPFAM" id="SSF82199">
    <property type="entry name" value="SET domain"/>
    <property type="match status" value="1"/>
</dbReference>
<keyword evidence="2 4" id="KW-0863">Zinc-finger</keyword>
<keyword evidence="1" id="KW-0479">Metal-binding</keyword>
<dbReference type="InterPro" id="IPR011990">
    <property type="entry name" value="TPR-like_helical_dom_sf"/>
</dbReference>
<evidence type="ECO:0000256" key="3">
    <source>
        <dbReference type="ARBA" id="ARBA00022833"/>
    </source>
</evidence>
<evidence type="ECO:0000313" key="7">
    <source>
        <dbReference type="Proteomes" id="UP001177023"/>
    </source>
</evidence>
<dbReference type="GO" id="GO:0005634">
    <property type="term" value="C:nucleus"/>
    <property type="evidence" value="ECO:0007669"/>
    <property type="project" value="TreeGrafter"/>
</dbReference>
<dbReference type="GO" id="GO:0008270">
    <property type="term" value="F:zinc ion binding"/>
    <property type="evidence" value="ECO:0007669"/>
    <property type="project" value="UniProtKB-KW"/>
</dbReference>
<dbReference type="Gene3D" id="6.10.140.2220">
    <property type="match status" value="1"/>
</dbReference>
<gene>
    <name evidence="6" type="ORF">MSPICULIGERA_LOCUS12729</name>
</gene>
<dbReference type="InterPro" id="IPR046341">
    <property type="entry name" value="SET_dom_sf"/>
</dbReference>
<dbReference type="Pfam" id="PF01753">
    <property type="entry name" value="zf-MYND"/>
    <property type="match status" value="1"/>
</dbReference>
<accession>A0AA36G0U9</accession>
<evidence type="ECO:0000313" key="6">
    <source>
        <dbReference type="EMBL" id="CAJ0574394.1"/>
    </source>
</evidence>
<dbReference type="PROSITE" id="PS50865">
    <property type="entry name" value="ZF_MYND_2"/>
    <property type="match status" value="1"/>
</dbReference>
<feature type="non-terminal residue" evidence="6">
    <location>
        <position position="497"/>
    </location>
</feature>
<comment type="caution">
    <text evidence="6">The sequence shown here is derived from an EMBL/GenBank/DDBJ whole genome shotgun (WGS) entry which is preliminary data.</text>
</comment>
<reference evidence="6" key="1">
    <citation type="submission" date="2023-06" db="EMBL/GenBank/DDBJ databases">
        <authorList>
            <person name="Delattre M."/>
        </authorList>
    </citation>
    <scope>NUCLEOTIDE SEQUENCE</scope>
    <source>
        <strain evidence="6">AF72</strain>
    </source>
</reference>
<evidence type="ECO:0000256" key="4">
    <source>
        <dbReference type="PROSITE-ProRule" id="PRU00134"/>
    </source>
</evidence>
<dbReference type="Gene3D" id="1.25.40.10">
    <property type="entry name" value="Tetratricopeptide repeat domain"/>
    <property type="match status" value="1"/>
</dbReference>
<keyword evidence="3" id="KW-0862">Zinc</keyword>
<protein>
    <recommendedName>
        <fullName evidence="5">MYND-type domain-containing protein</fullName>
    </recommendedName>
</protein>
<dbReference type="AlphaFoldDB" id="A0AA36G0U9"/>
<dbReference type="Proteomes" id="UP001177023">
    <property type="component" value="Unassembled WGS sequence"/>
</dbReference>
<organism evidence="6 7">
    <name type="scientific">Mesorhabditis spiculigera</name>
    <dbReference type="NCBI Taxonomy" id="96644"/>
    <lineage>
        <taxon>Eukaryota</taxon>
        <taxon>Metazoa</taxon>
        <taxon>Ecdysozoa</taxon>
        <taxon>Nematoda</taxon>
        <taxon>Chromadorea</taxon>
        <taxon>Rhabditida</taxon>
        <taxon>Rhabditina</taxon>
        <taxon>Rhabditomorpha</taxon>
        <taxon>Rhabditoidea</taxon>
        <taxon>Rhabditidae</taxon>
        <taxon>Mesorhabditinae</taxon>
        <taxon>Mesorhabditis</taxon>
    </lineage>
</organism>
<evidence type="ECO:0000256" key="2">
    <source>
        <dbReference type="ARBA" id="ARBA00022771"/>
    </source>
</evidence>